<dbReference type="GO" id="GO:0031116">
    <property type="term" value="P:positive regulation of microtubule polymerization"/>
    <property type="evidence" value="ECO:0007669"/>
    <property type="project" value="TreeGrafter"/>
</dbReference>
<dbReference type="AlphaFoldDB" id="A0A3Q2Y3E5"/>
<feature type="compositionally biased region" description="Polar residues" evidence="4">
    <location>
        <begin position="385"/>
        <end position="403"/>
    </location>
</feature>
<dbReference type="InterPro" id="IPR026179">
    <property type="entry name" value="Slain"/>
</dbReference>
<feature type="region of interest" description="Disordered" evidence="4">
    <location>
        <begin position="256"/>
        <end position="297"/>
    </location>
</feature>
<dbReference type="Pfam" id="PF15301">
    <property type="entry name" value="SLAIN"/>
    <property type="match status" value="3"/>
</dbReference>
<dbReference type="GO" id="GO:0007020">
    <property type="term" value="P:microtubule nucleation"/>
    <property type="evidence" value="ECO:0007669"/>
    <property type="project" value="TreeGrafter"/>
</dbReference>
<dbReference type="GO" id="GO:0035371">
    <property type="term" value="C:microtubule plus-end"/>
    <property type="evidence" value="ECO:0007669"/>
    <property type="project" value="TreeGrafter"/>
</dbReference>
<comment type="similarity">
    <text evidence="1">Belongs to the SLAIN motif-containing family.</text>
</comment>
<evidence type="ECO:0000313" key="6">
    <source>
        <dbReference type="Proteomes" id="UP000264820"/>
    </source>
</evidence>
<feature type="compositionally biased region" description="Low complexity" evidence="4">
    <location>
        <begin position="321"/>
        <end position="334"/>
    </location>
</feature>
<dbReference type="Proteomes" id="UP000264820">
    <property type="component" value="Unplaced"/>
</dbReference>
<reference evidence="5" key="2">
    <citation type="submission" date="2025-09" db="UniProtKB">
        <authorList>
            <consortium name="Ensembl"/>
        </authorList>
    </citation>
    <scope>IDENTIFICATION</scope>
</reference>
<feature type="region of interest" description="Disordered" evidence="4">
    <location>
        <begin position="104"/>
        <end position="126"/>
    </location>
</feature>
<dbReference type="Ensembl" id="ENSHCOT00000018868.1">
    <property type="protein sequence ID" value="ENSHCOP00000011971.1"/>
    <property type="gene ID" value="ENSHCOG00000014917.1"/>
</dbReference>
<evidence type="ECO:0000256" key="4">
    <source>
        <dbReference type="SAM" id="MobiDB-lite"/>
    </source>
</evidence>
<dbReference type="OMA" id="XSLPAPK"/>
<sequence>MEDINSNINADLEVRKLQDLVKQLEKQNEQLRGRSMMMSAHHRPHSAGYESLSSPSAAALLSGGDMVGFAPGVGFGYGDLLENRRCRSPRLSYDGVSFKRPYESEGASAATSGSARNSRCSDDDGETSILDQVDVLDLEDMDCLHEDDDSWLYEAKLNSPLQKALSPVVWCRQALDNPSPDMELAKRSLIHRLDLTMSANKRRSLYGSCYNQQATYGSPYSPNAASSPYSSGFNSPCSTPSKVPIVRQQLMPVNAAHQRNAAAAERNPPAVSPQSSVDSELSTSEMDEDSVGSSTTYKLNNVNDVQILARMQEESLRQDYAASASRRSSGSSCHSLRRSTFSDQELDAHSLEDEEEAVHPACSRSPARSVDYGHGRGSPQPAISRLQQPRHSLQGHDAQTNVVKNEEKLRRSLPNLTRSNAAPPQGPEPVKNSRSCESNLQMPNGGSPRHQSQSAPAPQLPRHSTPKSKQHLQSPTARRVPPTSKLRTPAAPSPLALRQPVKATANPAGSTTTPGRSLVPPRSGLPRPSAPAGGGIPLPRSKLAQPVRRSLPAPRIYSGTRDNLRESY</sequence>
<organism evidence="5 6">
    <name type="scientific">Hippocampus comes</name>
    <name type="common">Tiger tail seahorse</name>
    <dbReference type="NCBI Taxonomy" id="109280"/>
    <lineage>
        <taxon>Eukaryota</taxon>
        <taxon>Metazoa</taxon>
        <taxon>Chordata</taxon>
        <taxon>Craniata</taxon>
        <taxon>Vertebrata</taxon>
        <taxon>Euteleostomi</taxon>
        <taxon>Actinopterygii</taxon>
        <taxon>Neopterygii</taxon>
        <taxon>Teleostei</taxon>
        <taxon>Neoteleostei</taxon>
        <taxon>Acanthomorphata</taxon>
        <taxon>Syngnathiaria</taxon>
        <taxon>Syngnathiformes</taxon>
        <taxon>Syngnathoidei</taxon>
        <taxon>Syngnathidae</taxon>
        <taxon>Hippocampus</taxon>
    </lineage>
</organism>
<name>A0A3Q2Y3E5_HIPCM</name>
<feature type="compositionally biased region" description="Polar residues" evidence="4">
    <location>
        <begin position="432"/>
        <end position="456"/>
    </location>
</feature>
<feature type="coiled-coil region" evidence="3">
    <location>
        <begin position="7"/>
        <end position="34"/>
    </location>
</feature>
<feature type="compositionally biased region" description="Low complexity" evidence="4">
    <location>
        <begin position="256"/>
        <end position="269"/>
    </location>
</feature>
<feature type="region of interest" description="Disordered" evidence="4">
    <location>
        <begin position="319"/>
        <end position="568"/>
    </location>
</feature>
<evidence type="ECO:0000313" key="5">
    <source>
        <dbReference type="Ensembl" id="ENSHCOP00000011971.1"/>
    </source>
</evidence>
<evidence type="ECO:0000256" key="2">
    <source>
        <dbReference type="ARBA" id="ARBA00023054"/>
    </source>
</evidence>
<feature type="compositionally biased region" description="Polar residues" evidence="4">
    <location>
        <begin position="272"/>
        <end position="284"/>
    </location>
</feature>
<evidence type="ECO:0000256" key="1">
    <source>
        <dbReference type="ARBA" id="ARBA00006652"/>
    </source>
</evidence>
<dbReference type="PANTHER" id="PTHR22406">
    <property type="entry name" value="NASCENT POLYPEPTIDE-ASSOCIATED COMPLEX SUBUNIT ALPHA, MUSCLE-SPECIFIC FORM"/>
    <property type="match status" value="1"/>
</dbReference>
<protein>
    <submittedName>
        <fullName evidence="5">SLAIN motif family, member 2</fullName>
    </submittedName>
</protein>
<dbReference type="PANTHER" id="PTHR22406:SF4">
    <property type="entry name" value="SLAIN MOTIF-CONTAINING PROTEIN 2"/>
    <property type="match status" value="1"/>
</dbReference>
<proteinExistence type="inferred from homology"/>
<keyword evidence="6" id="KW-1185">Reference proteome</keyword>
<accession>A0A3Q2Y3E5</accession>
<dbReference type="GeneTree" id="ENSGT00390000017860"/>
<dbReference type="GO" id="GO:0031122">
    <property type="term" value="P:cytoplasmic microtubule organization"/>
    <property type="evidence" value="ECO:0007669"/>
    <property type="project" value="TreeGrafter"/>
</dbReference>
<feature type="compositionally biased region" description="Low complexity" evidence="4">
    <location>
        <begin position="104"/>
        <end position="115"/>
    </location>
</feature>
<evidence type="ECO:0000256" key="3">
    <source>
        <dbReference type="SAM" id="Coils"/>
    </source>
</evidence>
<keyword evidence="2 3" id="KW-0175">Coiled coil</keyword>
<reference evidence="5" key="1">
    <citation type="submission" date="2025-08" db="UniProtKB">
        <authorList>
            <consortium name="Ensembl"/>
        </authorList>
    </citation>
    <scope>IDENTIFICATION</scope>
</reference>